<dbReference type="Proteomes" id="UP000307541">
    <property type="component" value="Unassembled WGS sequence"/>
</dbReference>
<sequence>MENRIEPGKYIDGWHIGMAQKEVIASFDQKPRKTGCHLNYKGHFFGFDENEKLIYIEVWGKYTGTYLGIGVGSSLKQVSDSIGTPYFDSDNCSIETNGAPELRIELAPSKMDTLYELEVTDLEDINHLKGYKLEDLKISKIGIRAPARKTS</sequence>
<proteinExistence type="predicted"/>
<dbReference type="RefSeq" id="WP_136666455.1">
    <property type="nucleotide sequence ID" value="NZ_RFLV01000012.1"/>
</dbReference>
<organism evidence="1 2">
    <name type="scientific">Pseudomonas leptonychotis</name>
    <dbReference type="NCBI Taxonomy" id="2448482"/>
    <lineage>
        <taxon>Bacteria</taxon>
        <taxon>Pseudomonadati</taxon>
        <taxon>Pseudomonadota</taxon>
        <taxon>Gammaproteobacteria</taxon>
        <taxon>Pseudomonadales</taxon>
        <taxon>Pseudomonadaceae</taxon>
        <taxon>Pseudomonas</taxon>
    </lineage>
</organism>
<protein>
    <submittedName>
        <fullName evidence="1">Uncharacterized protein</fullName>
    </submittedName>
</protein>
<dbReference type="AlphaFoldDB" id="A0A4T1ZTY6"/>
<accession>A0A4T1ZTY6</accession>
<comment type="caution">
    <text evidence="1">The sequence shown here is derived from an EMBL/GenBank/DDBJ whole genome shotgun (WGS) entry which is preliminary data.</text>
</comment>
<evidence type="ECO:0000313" key="2">
    <source>
        <dbReference type="Proteomes" id="UP000307541"/>
    </source>
</evidence>
<reference evidence="1 2" key="1">
    <citation type="submission" date="2018-10" db="EMBL/GenBank/DDBJ databases">
        <title>Pseudomonas leptonychotis sp. nov., isolated from Weddell seals in Antarctica.</title>
        <authorList>
            <person name="Novakova D."/>
            <person name="Svec P."/>
            <person name="Kralova S."/>
            <person name="Kristofova L."/>
            <person name="Zeman M."/>
            <person name="Pantucek R."/>
            <person name="Maslanova I."/>
            <person name="Sedlacek I."/>
        </authorList>
    </citation>
    <scope>NUCLEOTIDE SEQUENCE [LARGE SCALE GENOMIC DNA]</scope>
    <source>
        <strain evidence="1 2">CCM 8849</strain>
    </source>
</reference>
<gene>
    <name evidence="1" type="ORF">D8779_20480</name>
</gene>
<evidence type="ECO:0000313" key="1">
    <source>
        <dbReference type="EMBL" id="TIH06221.1"/>
    </source>
</evidence>
<dbReference type="EMBL" id="RFLV01000012">
    <property type="protein sequence ID" value="TIH06221.1"/>
    <property type="molecule type" value="Genomic_DNA"/>
</dbReference>
<keyword evidence="2" id="KW-1185">Reference proteome</keyword>
<name>A0A4T1ZTY6_9PSED</name>